<gene>
    <name evidence="2" type="ORF">BJ982_003381</name>
</gene>
<keyword evidence="2" id="KW-0645">Protease</keyword>
<evidence type="ECO:0000313" key="3">
    <source>
        <dbReference type="Proteomes" id="UP000542210"/>
    </source>
</evidence>
<keyword evidence="1" id="KW-0812">Transmembrane</keyword>
<keyword evidence="1" id="KW-1133">Transmembrane helix</keyword>
<dbReference type="GO" id="GO:0008233">
    <property type="term" value="F:peptidase activity"/>
    <property type="evidence" value="ECO:0007669"/>
    <property type="project" value="UniProtKB-KW"/>
</dbReference>
<evidence type="ECO:0000256" key="1">
    <source>
        <dbReference type="SAM" id="Phobius"/>
    </source>
</evidence>
<evidence type="ECO:0000313" key="2">
    <source>
        <dbReference type="EMBL" id="MBB4701837.1"/>
    </source>
</evidence>
<sequence length="281" mass="30329">MMVRIARAALFTVFPAELLLMICLVSGVALPGYVVWTAETVVVLVFALEAAAAYRLFRANRRGGADRRAALRLTYHGLVPTKVRKIMEFEAKATVSVFLWIARRRVGVPPGATAGSYAREQVTMLVLIIFVTVIETVGLDLLLVAFGVPDAVRVPILVADLYGIVFGVAFGAACVTRPHVVSAEELRVRYGAYLDVRVPRDLIASVRPTRGYNERSMVSIVGDVLTAAVSSQVNLVVELNAPVTVERPLGGSADVTTLRFFADDPRLLLNALTTSPYASAA</sequence>
<feature type="transmembrane region" description="Helical" evidence="1">
    <location>
        <begin position="125"/>
        <end position="148"/>
    </location>
</feature>
<dbReference type="EMBL" id="JACHND010000001">
    <property type="protein sequence ID" value="MBB4701837.1"/>
    <property type="molecule type" value="Genomic_DNA"/>
</dbReference>
<proteinExistence type="predicted"/>
<accession>A0A7W7D7R6</accession>
<reference evidence="2 3" key="1">
    <citation type="submission" date="2020-08" db="EMBL/GenBank/DDBJ databases">
        <title>Sequencing the genomes of 1000 actinobacteria strains.</title>
        <authorList>
            <person name="Klenk H.-P."/>
        </authorList>
    </citation>
    <scope>NUCLEOTIDE SEQUENCE [LARGE SCALE GENOMIC DNA]</scope>
    <source>
        <strain evidence="2 3">DSM 45784</strain>
    </source>
</reference>
<keyword evidence="2" id="KW-0378">Hydrolase</keyword>
<protein>
    <submittedName>
        <fullName evidence="2">Membrane protein implicated in regulation of membrane protease activity</fullName>
    </submittedName>
</protein>
<keyword evidence="1" id="KW-0472">Membrane</keyword>
<dbReference type="Proteomes" id="UP000542210">
    <property type="component" value="Unassembled WGS sequence"/>
</dbReference>
<comment type="caution">
    <text evidence="2">The sequence shown here is derived from an EMBL/GenBank/DDBJ whole genome shotgun (WGS) entry which is preliminary data.</text>
</comment>
<organism evidence="2 3">
    <name type="scientific">Sphaerisporangium siamense</name>
    <dbReference type="NCBI Taxonomy" id="795645"/>
    <lineage>
        <taxon>Bacteria</taxon>
        <taxon>Bacillati</taxon>
        <taxon>Actinomycetota</taxon>
        <taxon>Actinomycetes</taxon>
        <taxon>Streptosporangiales</taxon>
        <taxon>Streptosporangiaceae</taxon>
        <taxon>Sphaerisporangium</taxon>
    </lineage>
</organism>
<name>A0A7W7D7R6_9ACTN</name>
<dbReference type="AlphaFoldDB" id="A0A7W7D7R6"/>
<feature type="transmembrane region" description="Helical" evidence="1">
    <location>
        <begin position="154"/>
        <end position="175"/>
    </location>
</feature>
<dbReference type="GO" id="GO:0006508">
    <property type="term" value="P:proteolysis"/>
    <property type="evidence" value="ECO:0007669"/>
    <property type="project" value="UniProtKB-KW"/>
</dbReference>
<feature type="transmembrane region" description="Helical" evidence="1">
    <location>
        <begin position="37"/>
        <end position="57"/>
    </location>
</feature>
<keyword evidence="3" id="KW-1185">Reference proteome</keyword>